<comment type="caution">
    <text evidence="2">The sequence shown here is derived from an EMBL/GenBank/DDBJ whole genome shotgun (WGS) entry which is preliminary data.</text>
</comment>
<protein>
    <submittedName>
        <fullName evidence="2">Uncharacterized protein</fullName>
    </submittedName>
</protein>
<reference evidence="2 3" key="1">
    <citation type="submission" date="2019-02" db="EMBL/GenBank/DDBJ databases">
        <title>The genomic architecture of introgression among sibling species of bacteria.</title>
        <authorList>
            <person name="Cavassim M.I.A."/>
            <person name="Moeskjaer S."/>
            <person name="Moslemi C."/>
            <person name="Fields B."/>
            <person name="Bachmann A."/>
            <person name="Vilhjalmsson B."/>
            <person name="Schierup M.H."/>
            <person name="Young J.P.W."/>
            <person name="Andersen S.U."/>
        </authorList>
    </citation>
    <scope>NUCLEOTIDE SEQUENCE [LARGE SCALE GENOMIC DNA]</scope>
    <source>
        <strain evidence="2 3">SM42</strain>
    </source>
</reference>
<sequence>MMNDVGNTIAGASGINGGAVLMASEAIEGLTGKPPKLERQMDLAGPNDNFQLLLEIAAYTLISDCVRSFLKSLAGEAGKEAWQAIKSLWKKPPPETSDAKMVERIIQLQSAVSTAMGCGNTAIVGIRFDSKRNAGIQLKSQDRAEFAAAAKLMAEYCEELMSQVEAERRRLIDEGAHYVHYVENSDCSIAIKVADHMIYVELIVGWEGGKRREQIAVHVPIDKAE</sequence>
<dbReference type="RefSeq" id="WP_130675468.1">
    <property type="nucleotide sequence ID" value="NZ_JAJAEH010000046.1"/>
</dbReference>
<dbReference type="EMBL" id="SIKX01000001">
    <property type="protein sequence ID" value="TBF19919.1"/>
    <property type="molecule type" value="Genomic_DNA"/>
</dbReference>
<evidence type="ECO:0000313" key="2">
    <source>
        <dbReference type="EMBL" id="TBF19919.1"/>
    </source>
</evidence>
<dbReference type="Proteomes" id="UP000661163">
    <property type="component" value="Unassembled WGS sequence"/>
</dbReference>
<evidence type="ECO:0000313" key="1">
    <source>
        <dbReference type="EMBL" id="NEI53187.1"/>
    </source>
</evidence>
<organism evidence="2 3">
    <name type="scientific">Rhizobium ruizarguesonis</name>
    <dbReference type="NCBI Taxonomy" id="2081791"/>
    <lineage>
        <taxon>Bacteria</taxon>
        <taxon>Pseudomonadati</taxon>
        <taxon>Pseudomonadota</taxon>
        <taxon>Alphaproteobacteria</taxon>
        <taxon>Hyphomicrobiales</taxon>
        <taxon>Rhizobiaceae</taxon>
        <taxon>Rhizobium/Agrobacterium group</taxon>
        <taxon>Rhizobium</taxon>
    </lineage>
</organism>
<evidence type="ECO:0000313" key="3">
    <source>
        <dbReference type="Proteomes" id="UP000291892"/>
    </source>
</evidence>
<evidence type="ECO:0000313" key="4">
    <source>
        <dbReference type="Proteomes" id="UP000661163"/>
    </source>
</evidence>
<reference evidence="1 4" key="2">
    <citation type="submission" date="2019-12" db="EMBL/GenBank/DDBJ databases">
        <title>Rhizobium genotypes associated with high levels of biological nitrogen fixation by grain legumes in a temperate-maritime cropping system.</title>
        <authorList>
            <person name="Maluk M."/>
            <person name="Francesc Ferrando Molina F."/>
            <person name="Lopez Del Egido L."/>
            <person name="Lafos M."/>
            <person name="Langarica-Fuentes A."/>
            <person name="Gebre Yohannes G."/>
            <person name="Young M.W."/>
            <person name="Martin P."/>
            <person name="Gantlett R."/>
            <person name="Kenicer G."/>
            <person name="Hawes C."/>
            <person name="Begg G.S."/>
            <person name="Quilliam R.S."/>
            <person name="Squire G.R."/>
            <person name="Poole P.S."/>
            <person name="Young P.W."/>
            <person name="Iannetta P.M."/>
            <person name="James E.K."/>
        </authorList>
    </citation>
    <scope>NUCLEOTIDE SEQUENCE [LARGE SCALE GENOMIC DNA]</scope>
    <source>
        <strain evidence="1 4">JHI985</strain>
    </source>
</reference>
<name>A0AAE8QDU4_9HYPH</name>
<proteinExistence type="predicted"/>
<dbReference type="Proteomes" id="UP000291892">
    <property type="component" value="Unassembled WGS sequence"/>
</dbReference>
<dbReference type="AlphaFoldDB" id="A0AAE8QDU4"/>
<gene>
    <name evidence="2" type="ORF">ELG94_17045</name>
    <name evidence="1" type="ORF">GR217_36970</name>
</gene>
<dbReference type="EMBL" id="WUFC01000067">
    <property type="protein sequence ID" value="NEI53187.1"/>
    <property type="molecule type" value="Genomic_DNA"/>
</dbReference>
<accession>A0AAE8QDU4</accession>